<organism evidence="3 4">
    <name type="scientific">Branchiostoma lanceolatum</name>
    <name type="common">Common lancelet</name>
    <name type="synonym">Amphioxus lanceolatum</name>
    <dbReference type="NCBI Taxonomy" id="7740"/>
    <lineage>
        <taxon>Eukaryota</taxon>
        <taxon>Metazoa</taxon>
        <taxon>Chordata</taxon>
        <taxon>Cephalochordata</taxon>
        <taxon>Leptocardii</taxon>
        <taxon>Amphioxiformes</taxon>
        <taxon>Branchiostomatidae</taxon>
        <taxon>Branchiostoma</taxon>
    </lineage>
</organism>
<feature type="compositionally biased region" description="Basic and acidic residues" evidence="1">
    <location>
        <begin position="321"/>
        <end position="340"/>
    </location>
</feature>
<feature type="region of interest" description="Disordered" evidence="1">
    <location>
        <begin position="1"/>
        <end position="111"/>
    </location>
</feature>
<keyword evidence="4" id="KW-1185">Reference proteome</keyword>
<dbReference type="PANTHER" id="PTHR22803">
    <property type="entry name" value="MANNOSE, PHOSPHOLIPASE, LECTIN RECEPTOR RELATED"/>
    <property type="match status" value="1"/>
</dbReference>
<feature type="compositionally biased region" description="Basic and acidic residues" evidence="1">
    <location>
        <begin position="143"/>
        <end position="166"/>
    </location>
</feature>
<gene>
    <name evidence="3" type="primary">VCAN</name>
    <name evidence="3" type="ORF">BLAG_LOCUS7324</name>
</gene>
<dbReference type="Proteomes" id="UP000838412">
    <property type="component" value="Chromosome 14"/>
</dbReference>
<protein>
    <submittedName>
        <fullName evidence="3">VCAN protein</fullName>
    </submittedName>
</protein>
<proteinExistence type="predicted"/>
<dbReference type="SUPFAM" id="SSF56436">
    <property type="entry name" value="C-type lectin-like"/>
    <property type="match status" value="1"/>
</dbReference>
<name>A0A8J9Z006_BRALA</name>
<feature type="compositionally biased region" description="Polar residues" evidence="1">
    <location>
        <begin position="225"/>
        <end position="236"/>
    </location>
</feature>
<dbReference type="AlphaFoldDB" id="A0A8J9Z006"/>
<evidence type="ECO:0000313" key="4">
    <source>
        <dbReference type="Proteomes" id="UP000838412"/>
    </source>
</evidence>
<reference evidence="3" key="1">
    <citation type="submission" date="2022-01" db="EMBL/GenBank/DDBJ databases">
        <authorList>
            <person name="Braso-Vives M."/>
        </authorList>
    </citation>
    <scope>NUCLEOTIDE SEQUENCE</scope>
</reference>
<dbReference type="PROSITE" id="PS50041">
    <property type="entry name" value="C_TYPE_LECTIN_2"/>
    <property type="match status" value="1"/>
</dbReference>
<dbReference type="FunFam" id="3.10.100.10:FF:000094">
    <property type="entry name" value="Uncharacterized protein"/>
    <property type="match status" value="1"/>
</dbReference>
<dbReference type="InterPro" id="IPR016187">
    <property type="entry name" value="CTDL_fold"/>
</dbReference>
<feature type="compositionally biased region" description="Basic and acidic residues" evidence="1">
    <location>
        <begin position="264"/>
        <end position="312"/>
    </location>
</feature>
<feature type="compositionally biased region" description="Basic and acidic residues" evidence="1">
    <location>
        <begin position="349"/>
        <end position="368"/>
    </location>
</feature>
<dbReference type="OrthoDB" id="441660at2759"/>
<dbReference type="Pfam" id="PF00059">
    <property type="entry name" value="Lectin_C"/>
    <property type="match status" value="1"/>
</dbReference>
<dbReference type="EMBL" id="OV696699">
    <property type="protein sequence ID" value="CAH1244762.1"/>
    <property type="molecule type" value="Genomic_DNA"/>
</dbReference>
<feature type="domain" description="C-type lectin" evidence="2">
    <location>
        <begin position="610"/>
        <end position="744"/>
    </location>
</feature>
<feature type="compositionally biased region" description="Basic and acidic residues" evidence="1">
    <location>
        <begin position="174"/>
        <end position="193"/>
    </location>
</feature>
<dbReference type="InterPro" id="IPR016186">
    <property type="entry name" value="C-type_lectin-like/link_sf"/>
</dbReference>
<evidence type="ECO:0000313" key="3">
    <source>
        <dbReference type="EMBL" id="CAH1244762.1"/>
    </source>
</evidence>
<feature type="compositionally biased region" description="Basic and acidic residues" evidence="1">
    <location>
        <begin position="76"/>
        <end position="87"/>
    </location>
</feature>
<accession>A0A8J9Z006</accession>
<dbReference type="CDD" id="cd00037">
    <property type="entry name" value="CLECT"/>
    <property type="match status" value="1"/>
</dbReference>
<feature type="compositionally biased region" description="Polar residues" evidence="1">
    <location>
        <begin position="196"/>
        <end position="210"/>
    </location>
</feature>
<dbReference type="InterPro" id="IPR050111">
    <property type="entry name" value="C-type_lectin/snaclec_domain"/>
</dbReference>
<feature type="region of interest" description="Disordered" evidence="1">
    <location>
        <begin position="573"/>
        <end position="596"/>
    </location>
</feature>
<dbReference type="InterPro" id="IPR001304">
    <property type="entry name" value="C-type_lectin-like"/>
</dbReference>
<feature type="compositionally biased region" description="Polar residues" evidence="1">
    <location>
        <begin position="573"/>
        <end position="582"/>
    </location>
</feature>
<dbReference type="Gene3D" id="3.10.100.10">
    <property type="entry name" value="Mannose-Binding Protein A, subunit A"/>
    <property type="match status" value="1"/>
</dbReference>
<evidence type="ECO:0000256" key="1">
    <source>
        <dbReference type="SAM" id="MobiDB-lite"/>
    </source>
</evidence>
<evidence type="ECO:0000259" key="2">
    <source>
        <dbReference type="PROSITE" id="PS50041"/>
    </source>
</evidence>
<feature type="compositionally biased region" description="Basic and acidic residues" evidence="1">
    <location>
        <begin position="42"/>
        <end position="68"/>
    </location>
</feature>
<feature type="region of interest" description="Disordered" evidence="1">
    <location>
        <begin position="129"/>
        <end position="420"/>
    </location>
</feature>
<sequence length="747" mass="82155">MAASDTKLSLEENTNVEGGAAKSLSSSQRQYDVPDECTLAPKRGDNTRNEKEDGTFIHEKGIGIDPKVRAAKRPQHAYEDTSIDKETSAGPDDTAPSTDTYPQPGADEPRYLHLGDHVVVYSGHELESEDAYGYKESQNVNTGHEKKYPSHNYEDPEDIHGYKKPENVSTGHMYNEDLLSHDYEKPEDAHGYENPENMSTGYDKGSSSYNYEKPEYVQGYEKPKNVSTGHETNAPSHNYEKPENVHEYENPENVSKGHGGGSSFHDHDKPEDVHVYKEPDEGNTEHKNGSSSHNYDKPEDVHVYKEPDEGNTGHKNGSSSHDYDKPEDVHVYKESDEGNTGHKNGSSSHDYDKPEDVHVYKESDEGNTGHKNGSSSHNYDKPEDVLLYKEPDEGNTGHKEGSSSHDYDKPEDVRGDNDPEDGSFAYKAKARLMEIWNNVKSSRLCWLALGCGLLATASIIVAILVPHLVPVRKETHESKNEDSVLNTANPTTRGSPWWTTVYMGNSSAAINSTLPSPPSANTGLATEAAINSTLPSPPSANTGLATEAAIKSTPSFPPSANTGLAAEAAIKSTLSSPPSANTGLDEETLPTTLPSLSTTARPCKSGWSEYNNHCYKFFRDQLNWSEANKKCKELGANLASVTSAEENNFIAGLIVNAPKRVTRHLVWFGLRLVDKQWKWTDGSPLSYTNWAPGEPGKNWSWWPGKSEDCSNVYSQAGTSILGAKGEKGQWNDHKCSNGFSYVCKTPK</sequence>
<feature type="compositionally biased region" description="Basic and acidic residues" evidence="1">
    <location>
        <begin position="378"/>
        <end position="417"/>
    </location>
</feature>
<dbReference type="SMART" id="SM00034">
    <property type="entry name" value="CLECT"/>
    <property type="match status" value="1"/>
</dbReference>
<feature type="compositionally biased region" description="Basic and acidic residues" evidence="1">
    <location>
        <begin position="238"/>
        <end position="249"/>
    </location>
</feature>